<keyword evidence="1" id="KW-0238">DNA-binding</keyword>
<dbReference type="InterPro" id="IPR010982">
    <property type="entry name" value="Lambda_DNA-bd_dom_sf"/>
</dbReference>
<accession>A0A485M1T9</accession>
<dbReference type="PANTHER" id="PTHR46558:SF11">
    <property type="entry name" value="HTH-TYPE TRANSCRIPTIONAL REGULATOR XRE"/>
    <property type="match status" value="1"/>
</dbReference>
<dbReference type="InterPro" id="IPR001387">
    <property type="entry name" value="Cro/C1-type_HTH"/>
</dbReference>
<organism evidence="4">
    <name type="scientific">anaerobic digester metagenome</name>
    <dbReference type="NCBI Taxonomy" id="1263854"/>
    <lineage>
        <taxon>unclassified sequences</taxon>
        <taxon>metagenomes</taxon>
        <taxon>ecological metagenomes</taxon>
    </lineage>
</organism>
<dbReference type="Gene3D" id="1.10.260.40">
    <property type="entry name" value="lambda repressor-like DNA-binding domains"/>
    <property type="match status" value="1"/>
</dbReference>
<feature type="region of interest" description="Disordered" evidence="2">
    <location>
        <begin position="128"/>
        <end position="162"/>
    </location>
</feature>
<evidence type="ECO:0000259" key="3">
    <source>
        <dbReference type="PROSITE" id="PS50943"/>
    </source>
</evidence>
<dbReference type="Pfam" id="PF01381">
    <property type="entry name" value="HTH_3"/>
    <property type="match status" value="1"/>
</dbReference>
<dbReference type="AlphaFoldDB" id="A0A485M1T9"/>
<dbReference type="GO" id="GO:0003677">
    <property type="term" value="F:DNA binding"/>
    <property type="evidence" value="ECO:0007669"/>
    <property type="project" value="UniProtKB-KW"/>
</dbReference>
<protein>
    <submittedName>
        <fullName evidence="4">HTH-type transcriptional regulator ImmR</fullName>
    </submittedName>
</protein>
<evidence type="ECO:0000256" key="2">
    <source>
        <dbReference type="SAM" id="MobiDB-lite"/>
    </source>
</evidence>
<proteinExistence type="predicted"/>
<evidence type="ECO:0000313" key="4">
    <source>
        <dbReference type="EMBL" id="VFU15284.1"/>
    </source>
</evidence>
<reference evidence="4" key="1">
    <citation type="submission" date="2019-03" db="EMBL/GenBank/DDBJ databases">
        <authorList>
            <person name="Hao L."/>
        </authorList>
    </citation>
    <scope>NUCLEOTIDE SEQUENCE</scope>
</reference>
<dbReference type="PROSITE" id="PS50943">
    <property type="entry name" value="HTH_CROC1"/>
    <property type="match status" value="1"/>
</dbReference>
<dbReference type="SUPFAM" id="SSF47413">
    <property type="entry name" value="lambda repressor-like DNA-binding domains"/>
    <property type="match status" value="1"/>
</dbReference>
<gene>
    <name evidence="4" type="primary">immR</name>
    <name evidence="4" type="ORF">SCFA_2950002</name>
</gene>
<dbReference type="SMART" id="SM00530">
    <property type="entry name" value="HTH_XRE"/>
    <property type="match status" value="1"/>
</dbReference>
<sequence length="162" mass="17824">MIGGEKMNMLVGVRLKKAREAKNLTQVQVRALTNINNKTLSGYEKGVSEPDIDTLKTLANLYETSIDYLVGNTDDPSPPQPKLEKPSFEEYVLAAPTLGDAAHRIAELRNRYCIDKETFIRLSGMAFDKHSLPESPGPGKTSGQKSKAAGGPTIYKEDEEKK</sequence>
<dbReference type="CDD" id="cd00093">
    <property type="entry name" value="HTH_XRE"/>
    <property type="match status" value="1"/>
</dbReference>
<name>A0A485M1T9_9ZZZZ</name>
<dbReference type="EMBL" id="CAADRN010000218">
    <property type="protein sequence ID" value="VFU15284.1"/>
    <property type="molecule type" value="Genomic_DNA"/>
</dbReference>
<evidence type="ECO:0000256" key="1">
    <source>
        <dbReference type="ARBA" id="ARBA00023125"/>
    </source>
</evidence>
<feature type="domain" description="HTH cro/C1-type" evidence="3">
    <location>
        <begin position="15"/>
        <end position="69"/>
    </location>
</feature>
<dbReference type="PANTHER" id="PTHR46558">
    <property type="entry name" value="TRACRIPTIONAL REGULATORY PROTEIN-RELATED-RELATED"/>
    <property type="match status" value="1"/>
</dbReference>